<feature type="site" description="Part of a proton relay during catalysis" evidence="12">
    <location>
        <position position="45"/>
    </location>
</feature>
<dbReference type="PANTHER" id="PTHR12128">
    <property type="entry name" value="DIHYDRODIPICOLINATE SYNTHASE"/>
    <property type="match status" value="1"/>
</dbReference>
<sequence length="295" mass="32233">MNFGKVLTAMVTPFDKHEEIDFQALDYLIDHLINNGSDGLVVAGTTGESPTLTHGERMKLFEYVVKKVNGAVPVIAGTGSNYTKASIELTKEVSKTGVDGVMLVAPYYNKPSQDSMYEHFKVIAESTELPVMLYNVPGRTGVDMDVSTVVRLSQIDNIVSIKDASGNLEKMTNIIRLTDENFSVYSGEDSLTLPALAIGAAGIVSVSSHIIGNDMQEMIHRFEQGQVAEAANIHQRVLPVMQEMFANPSPVPVKTALNIQSVPVGKVRLPLIELNDEQLQNLQSVLSDFEHSKMI</sequence>
<evidence type="ECO:0000256" key="2">
    <source>
        <dbReference type="ARBA" id="ARBA00005120"/>
    </source>
</evidence>
<keyword evidence="15" id="KW-1185">Reference proteome</keyword>
<comment type="pathway">
    <text evidence="2 12">Amino-acid biosynthesis; L-lysine biosynthesis via DAP pathway; (S)-tetrahydrodipicolinate from L-aspartate: step 3/4.</text>
</comment>
<feature type="binding site" evidence="12">
    <location>
        <position position="204"/>
    </location>
    <ligand>
        <name>pyruvate</name>
        <dbReference type="ChEBI" id="CHEBI:15361"/>
    </ligand>
</feature>
<dbReference type="HAMAP" id="MF_00418">
    <property type="entry name" value="DapA"/>
    <property type="match status" value="1"/>
</dbReference>
<dbReference type="CDD" id="cd00950">
    <property type="entry name" value="DHDPS"/>
    <property type="match status" value="1"/>
</dbReference>
<evidence type="ECO:0000256" key="11">
    <source>
        <dbReference type="ARBA" id="ARBA00047836"/>
    </source>
</evidence>
<keyword evidence="6 12" id="KW-0028">Amino-acid biosynthesis</keyword>
<dbReference type="Pfam" id="PF00701">
    <property type="entry name" value="DHDPS"/>
    <property type="match status" value="1"/>
</dbReference>
<dbReference type="InterPro" id="IPR005263">
    <property type="entry name" value="DapA"/>
</dbReference>
<evidence type="ECO:0000313" key="15">
    <source>
        <dbReference type="Proteomes" id="UP001275436"/>
    </source>
</evidence>
<dbReference type="NCBIfam" id="TIGR00674">
    <property type="entry name" value="dapA"/>
    <property type="match status" value="1"/>
</dbReference>
<evidence type="ECO:0000256" key="7">
    <source>
        <dbReference type="ARBA" id="ARBA00022915"/>
    </source>
</evidence>
<evidence type="ECO:0000256" key="1">
    <source>
        <dbReference type="ARBA" id="ARBA00003294"/>
    </source>
</evidence>
<comment type="similarity">
    <text evidence="3 12 13">Belongs to the DapA family.</text>
</comment>
<dbReference type="InterPro" id="IPR002220">
    <property type="entry name" value="DapA-like"/>
</dbReference>
<keyword evidence="9 12" id="KW-0456">Lyase</keyword>
<evidence type="ECO:0000256" key="5">
    <source>
        <dbReference type="ARBA" id="ARBA00022490"/>
    </source>
</evidence>
<dbReference type="PROSITE" id="PS00665">
    <property type="entry name" value="DHDPS_1"/>
    <property type="match status" value="1"/>
</dbReference>
<evidence type="ECO:0000256" key="9">
    <source>
        <dbReference type="ARBA" id="ARBA00023239"/>
    </source>
</evidence>
<dbReference type="PROSITE" id="PS00666">
    <property type="entry name" value="DHDPS_2"/>
    <property type="match status" value="1"/>
</dbReference>
<comment type="subunit">
    <text evidence="12">Homotetramer; dimer of dimers.</text>
</comment>
<dbReference type="Proteomes" id="UP001275436">
    <property type="component" value="Unassembled WGS sequence"/>
</dbReference>
<evidence type="ECO:0000256" key="4">
    <source>
        <dbReference type="ARBA" id="ARBA00012086"/>
    </source>
</evidence>
<dbReference type="EC" id="4.3.3.7" evidence="4 12"/>
<name>A0ABQ5TL41_9BACI</name>
<feature type="site" description="Part of a proton relay during catalysis" evidence="12">
    <location>
        <position position="108"/>
    </location>
</feature>
<comment type="caution">
    <text evidence="12">Was originally thought to be a dihydrodipicolinate synthase (DHDPS), catalyzing the condensation of (S)-aspartate-beta-semialdehyde [(S)-ASA] and pyruvate to dihydrodipicolinate (DHDP). However, it was shown in E.coli that the product of the enzymatic reaction is not dihydrodipicolinate but in fact (4S)-4-hydroxy-2,3,4,5-tetrahydro-(2S)-dipicolinic acid (HTPA), and that the consecutive dehydration reaction leading to DHDP is not spontaneous but catalyzed by DapB.</text>
</comment>
<keyword evidence="10 12" id="KW-0704">Schiff base</keyword>
<keyword evidence="7 12" id="KW-0220">Diaminopimelate biosynthesis</keyword>
<feature type="active site" description="Proton donor/acceptor" evidence="12">
    <location>
        <position position="134"/>
    </location>
</feature>
<comment type="function">
    <text evidence="1 12">Catalyzes the condensation of (S)-aspartate-beta-semialdehyde [(S)-ASA] and pyruvate to 4-hydroxy-tetrahydrodipicolinate (HTPA).</text>
</comment>
<feature type="active site" description="Schiff-base intermediate with substrate" evidence="12">
    <location>
        <position position="162"/>
    </location>
</feature>
<dbReference type="Gene3D" id="3.20.20.70">
    <property type="entry name" value="Aldolase class I"/>
    <property type="match status" value="1"/>
</dbReference>
<gene>
    <name evidence="14" type="primary">dapA_2</name>
    <name evidence="12" type="synonym">dapA</name>
    <name evidence="14" type="ORF">MACH08_21420</name>
</gene>
<protein>
    <recommendedName>
        <fullName evidence="4 12">4-hydroxy-tetrahydrodipicolinate synthase</fullName>
        <shortName evidence="12">HTPA synthase</shortName>
        <ecNumber evidence="4 12">4.3.3.7</ecNumber>
    </recommendedName>
</protein>
<dbReference type="EMBL" id="BSKO01000001">
    <property type="protein sequence ID" value="GLO66358.1"/>
    <property type="molecule type" value="Genomic_DNA"/>
</dbReference>
<dbReference type="InterPro" id="IPR013785">
    <property type="entry name" value="Aldolase_TIM"/>
</dbReference>
<evidence type="ECO:0000256" key="8">
    <source>
        <dbReference type="ARBA" id="ARBA00023154"/>
    </source>
</evidence>
<dbReference type="PANTHER" id="PTHR12128:SF66">
    <property type="entry name" value="4-HYDROXY-2-OXOGLUTARATE ALDOLASE, MITOCHONDRIAL"/>
    <property type="match status" value="1"/>
</dbReference>
<dbReference type="PRINTS" id="PR00146">
    <property type="entry name" value="DHPICSNTHASE"/>
</dbReference>
<organism evidence="14 15">
    <name type="scientific">Oceanobacillus kimchii</name>
    <dbReference type="NCBI Taxonomy" id="746691"/>
    <lineage>
        <taxon>Bacteria</taxon>
        <taxon>Bacillati</taxon>
        <taxon>Bacillota</taxon>
        <taxon>Bacilli</taxon>
        <taxon>Bacillales</taxon>
        <taxon>Bacillaceae</taxon>
        <taxon>Oceanobacillus</taxon>
    </lineage>
</organism>
<evidence type="ECO:0000256" key="10">
    <source>
        <dbReference type="ARBA" id="ARBA00023270"/>
    </source>
</evidence>
<dbReference type="RefSeq" id="WP_069685330.1">
    <property type="nucleotide sequence ID" value="NZ_BSKO01000001.1"/>
</dbReference>
<proteinExistence type="inferred from homology"/>
<evidence type="ECO:0000256" key="12">
    <source>
        <dbReference type="HAMAP-Rule" id="MF_00418"/>
    </source>
</evidence>
<evidence type="ECO:0000256" key="13">
    <source>
        <dbReference type="PIRNR" id="PIRNR001365"/>
    </source>
</evidence>
<dbReference type="SUPFAM" id="SSF51569">
    <property type="entry name" value="Aldolase"/>
    <property type="match status" value="1"/>
</dbReference>
<evidence type="ECO:0000256" key="3">
    <source>
        <dbReference type="ARBA" id="ARBA00007592"/>
    </source>
</evidence>
<dbReference type="InterPro" id="IPR020624">
    <property type="entry name" value="Schiff_base-form_aldolases_CS"/>
</dbReference>
<comment type="catalytic activity">
    <reaction evidence="11 12">
        <text>L-aspartate 4-semialdehyde + pyruvate = (2S,4S)-4-hydroxy-2,3,4,5-tetrahydrodipicolinate + H2O + H(+)</text>
        <dbReference type="Rhea" id="RHEA:34171"/>
        <dbReference type="ChEBI" id="CHEBI:15361"/>
        <dbReference type="ChEBI" id="CHEBI:15377"/>
        <dbReference type="ChEBI" id="CHEBI:15378"/>
        <dbReference type="ChEBI" id="CHEBI:67139"/>
        <dbReference type="ChEBI" id="CHEBI:537519"/>
        <dbReference type="EC" id="4.3.3.7"/>
    </reaction>
</comment>
<comment type="caution">
    <text evidence="14">The sequence shown here is derived from an EMBL/GenBank/DDBJ whole genome shotgun (WGS) entry which is preliminary data.</text>
</comment>
<keyword evidence="5 12" id="KW-0963">Cytoplasm</keyword>
<accession>A0ABQ5TL41</accession>
<keyword evidence="8 12" id="KW-0457">Lysine biosynthesis</keyword>
<evidence type="ECO:0000256" key="6">
    <source>
        <dbReference type="ARBA" id="ARBA00022605"/>
    </source>
</evidence>
<comment type="subcellular location">
    <subcellularLocation>
        <location evidence="12">Cytoplasm</location>
    </subcellularLocation>
</comment>
<dbReference type="PIRSF" id="PIRSF001365">
    <property type="entry name" value="DHDPS"/>
    <property type="match status" value="1"/>
</dbReference>
<evidence type="ECO:0000313" key="14">
    <source>
        <dbReference type="EMBL" id="GLO66358.1"/>
    </source>
</evidence>
<feature type="binding site" evidence="12">
    <location>
        <position position="46"/>
    </location>
    <ligand>
        <name>pyruvate</name>
        <dbReference type="ChEBI" id="CHEBI:15361"/>
    </ligand>
</feature>
<reference evidence="14 15" key="1">
    <citation type="submission" date="2023-02" db="EMBL/GenBank/DDBJ databases">
        <title>Oceanobacillus kimchii IFOP_LL358 isolated form Alexandrium catenella lab strain.</title>
        <authorList>
            <person name="Gajardo G."/>
            <person name="Ueki S."/>
            <person name="Maruyama F."/>
        </authorList>
    </citation>
    <scope>NUCLEOTIDE SEQUENCE [LARGE SCALE GENOMIC DNA]</scope>
    <source>
        <strain evidence="14 15">IFOP_LL358</strain>
    </source>
</reference>
<dbReference type="InterPro" id="IPR020625">
    <property type="entry name" value="Schiff_base-form_aldolases_AS"/>
</dbReference>
<dbReference type="SMART" id="SM01130">
    <property type="entry name" value="DHDPS"/>
    <property type="match status" value="1"/>
</dbReference>